<dbReference type="SUPFAM" id="SSF54197">
    <property type="entry name" value="HIT-like"/>
    <property type="match status" value="2"/>
</dbReference>
<comment type="subunit">
    <text evidence="4">Homodimer.</text>
</comment>
<dbReference type="OMA" id="CFENRGA"/>
<feature type="binding site" evidence="15">
    <location>
        <begin position="355"/>
        <end position="356"/>
    </location>
    <ligand>
        <name>UDP-alpha-D-glucose</name>
        <dbReference type="ChEBI" id="CHEBI:58885"/>
        <note>ligand shared between dimeric partners</note>
    </ligand>
</feature>
<dbReference type="GO" id="GO:0005737">
    <property type="term" value="C:cytoplasm"/>
    <property type="evidence" value="ECO:0007669"/>
    <property type="project" value="TreeGrafter"/>
</dbReference>
<evidence type="ECO:0000256" key="4">
    <source>
        <dbReference type="ARBA" id="ARBA00011738"/>
    </source>
</evidence>
<feature type="binding site" description="in other chain" evidence="15">
    <location>
        <position position="362"/>
    </location>
    <ligand>
        <name>UDP-alpha-D-glucose</name>
        <dbReference type="ChEBI" id="CHEBI:58885"/>
        <note>ligand shared between dimeric partners</note>
    </ligand>
</feature>
<proteinExistence type="inferred from homology"/>
<dbReference type="STRING" id="1262450.S3C473"/>
<feature type="active site" description="Tele-UMP-histidine intermediate" evidence="14">
    <location>
        <position position="200"/>
    </location>
</feature>
<keyword evidence="13 18" id="KW-0119">Carbohydrate metabolism</keyword>
<evidence type="ECO:0000256" key="7">
    <source>
        <dbReference type="ARBA" id="ARBA00022679"/>
    </source>
</evidence>
<dbReference type="eggNOG" id="KOG2958">
    <property type="taxonomic scope" value="Eukaryota"/>
</dbReference>
<evidence type="ECO:0000256" key="11">
    <source>
        <dbReference type="ARBA" id="ARBA00023004"/>
    </source>
</evidence>
<feature type="domain" description="Galactose-1-phosphate uridyl transferase C-terminal" evidence="20">
    <location>
        <begin position="217"/>
        <end position="376"/>
    </location>
</feature>
<dbReference type="InterPro" id="IPR001937">
    <property type="entry name" value="GalP_UDPtransf1"/>
</dbReference>
<feature type="binding site" description="in other chain" evidence="15">
    <location>
        <position position="202"/>
    </location>
    <ligand>
        <name>UDP-alpha-D-glucose</name>
        <dbReference type="ChEBI" id="CHEBI:58885"/>
        <note>ligand shared between dimeric partners</note>
    </ligand>
</feature>
<evidence type="ECO:0000259" key="19">
    <source>
        <dbReference type="Pfam" id="PF01087"/>
    </source>
</evidence>
<dbReference type="InterPro" id="IPR036265">
    <property type="entry name" value="HIT-like_sf"/>
</dbReference>
<dbReference type="EMBL" id="KE148153">
    <property type="protein sequence ID" value="EPE06611.1"/>
    <property type="molecule type" value="Genomic_DNA"/>
</dbReference>
<comment type="cofactor">
    <cofactor evidence="17">
        <name>Fe cation</name>
        <dbReference type="ChEBI" id="CHEBI:24875"/>
    </cofactor>
    <text evidence="17">Binds 1 Fe cation per subunit.</text>
</comment>
<sequence>MPDEILNDISHRRFNPLTGTWLLVSPHRTNRPWQGQQEAPSKNVLPEYDPKCYLCPGNNRAQGDSNPVYDSTFVFVNDYSAVKETQADYAPTSSDDIENLLLRAEPATGKCYVLTFSPKHHVTLADMSVDEILPVILTWARIYASHLSPVSPLYAAGQALLSEIPSTPFNAVTPPAAQLRYMQIFENKGAAMGCSNPHPHCQVWTTSSLPQEPGTEIEQMGKYRKAHGGRHLLGDYATLEIAKKERVVFENESFLVVCPWWAVWPFEVMVIAKRHVRAIVELTETERTHFAEAIQEVTRRYDNLFETNFPYSSGIHQAPLSEDDGCSETDASWFHMHFYPPLLRSATVRKFLVGYEMLGEPQRDITPEQAAARLRTCGGELYRKSLA</sequence>
<dbReference type="PROSITE" id="PS00117">
    <property type="entry name" value="GAL_P_UDP_TRANSF_I"/>
    <property type="match status" value="1"/>
</dbReference>
<keyword evidence="12 18" id="KW-0299">Galactose metabolism</keyword>
<feature type="binding site" evidence="15">
    <location>
        <begin position="28"/>
        <end position="31"/>
    </location>
    <ligand>
        <name>UDP-alpha-D-glucose</name>
        <dbReference type="ChEBI" id="CHEBI:58885"/>
        <note>ligand shared between dimeric partners</note>
    </ligand>
</feature>
<keyword evidence="9 16" id="KW-0479">Metal-binding</keyword>
<feature type="binding site" evidence="16">
    <location>
        <position position="120"/>
    </location>
    <ligand>
        <name>Zn(2+)</name>
        <dbReference type="ChEBI" id="CHEBI:29105"/>
    </ligand>
</feature>
<feature type="binding site" evidence="16">
    <location>
        <position position="55"/>
    </location>
    <ligand>
        <name>Zn(2+)</name>
        <dbReference type="ChEBI" id="CHEBI:29105"/>
    </ligand>
</feature>
<comment type="pathway">
    <text evidence="2 18">Carbohydrate metabolism; galactose metabolism.</text>
</comment>
<feature type="binding site" evidence="16">
    <location>
        <position position="52"/>
    </location>
    <ligand>
        <name>Zn(2+)</name>
        <dbReference type="ChEBI" id="CHEBI:29105"/>
    </ligand>
</feature>
<evidence type="ECO:0000259" key="20">
    <source>
        <dbReference type="Pfam" id="PF02744"/>
    </source>
</evidence>
<evidence type="ECO:0000256" key="3">
    <source>
        <dbReference type="ARBA" id="ARBA00010951"/>
    </source>
</evidence>
<dbReference type="PANTHER" id="PTHR11943:SF1">
    <property type="entry name" value="GALACTOSE-1-PHOSPHATE URIDYLYLTRANSFERASE"/>
    <property type="match status" value="1"/>
</dbReference>
<name>S3C473_OPHP1</name>
<evidence type="ECO:0000256" key="15">
    <source>
        <dbReference type="PIRSR" id="PIRSR000808-2"/>
    </source>
</evidence>
<dbReference type="HOGENOM" id="CLU_029960_0_0_1"/>
<keyword evidence="22" id="KW-1185">Reference proteome</keyword>
<evidence type="ECO:0000256" key="2">
    <source>
        <dbReference type="ARBA" id="ARBA00004947"/>
    </source>
</evidence>
<dbReference type="InterPro" id="IPR005850">
    <property type="entry name" value="GalP_Utransf_C"/>
</dbReference>
<feature type="binding site" description="in other chain" evidence="15">
    <location>
        <position position="61"/>
    </location>
    <ligand>
        <name>UDP-alpha-D-glucose</name>
        <dbReference type="ChEBI" id="CHEBI:58885"/>
        <note>ligand shared between dimeric partners</note>
    </ligand>
</feature>
<protein>
    <recommendedName>
        <fullName evidence="6 18">Galactose-1-phosphate uridylyltransferase</fullName>
        <ecNumber evidence="5 18">2.7.7.12</ecNumber>
    </recommendedName>
</protein>
<evidence type="ECO:0000256" key="6">
    <source>
        <dbReference type="ARBA" id="ARBA00016340"/>
    </source>
</evidence>
<feature type="binding site" evidence="15">
    <location>
        <begin position="350"/>
        <end position="351"/>
    </location>
    <ligand>
        <name>UDP-alpha-D-glucose</name>
        <dbReference type="ChEBI" id="CHEBI:58885"/>
        <note>ligand shared between dimeric partners</note>
    </ligand>
</feature>
<dbReference type="UniPathway" id="UPA00214"/>
<dbReference type="InterPro" id="IPR019779">
    <property type="entry name" value="GalP_UDPtransf1_His-AS"/>
</dbReference>
<comment type="similarity">
    <text evidence="3 18">Belongs to the galactose-1-phosphate uridylyltransferase type 1 family.</text>
</comment>
<evidence type="ECO:0000256" key="5">
    <source>
        <dbReference type="ARBA" id="ARBA00012384"/>
    </source>
</evidence>
<accession>S3C473</accession>
<evidence type="ECO:0000313" key="21">
    <source>
        <dbReference type="EMBL" id="EPE06611.1"/>
    </source>
</evidence>
<feature type="binding site" evidence="16">
    <location>
        <position position="198"/>
    </location>
    <ligand>
        <name>Zn(2+)</name>
        <dbReference type="ChEBI" id="CHEBI:29105"/>
    </ligand>
</feature>
<evidence type="ECO:0000256" key="10">
    <source>
        <dbReference type="ARBA" id="ARBA00022833"/>
    </source>
</evidence>
<organism evidence="21 22">
    <name type="scientific">Ophiostoma piceae (strain UAMH 11346)</name>
    <name type="common">Sap stain fungus</name>
    <dbReference type="NCBI Taxonomy" id="1262450"/>
    <lineage>
        <taxon>Eukaryota</taxon>
        <taxon>Fungi</taxon>
        <taxon>Dikarya</taxon>
        <taxon>Ascomycota</taxon>
        <taxon>Pezizomycotina</taxon>
        <taxon>Sordariomycetes</taxon>
        <taxon>Sordariomycetidae</taxon>
        <taxon>Ophiostomatales</taxon>
        <taxon>Ophiostomataceae</taxon>
        <taxon>Ophiostoma</taxon>
    </lineage>
</organism>
<evidence type="ECO:0000313" key="22">
    <source>
        <dbReference type="Proteomes" id="UP000016923"/>
    </source>
</evidence>
<dbReference type="NCBIfam" id="TIGR00209">
    <property type="entry name" value="galT_1"/>
    <property type="match status" value="1"/>
</dbReference>
<dbReference type="GO" id="GO:0033499">
    <property type="term" value="P:galactose catabolic process via UDP-galactose, Leloir pathway"/>
    <property type="evidence" value="ECO:0007669"/>
    <property type="project" value="TreeGrafter"/>
</dbReference>
<dbReference type="FunFam" id="3.30.428.10:FF:000001">
    <property type="entry name" value="Galactose-1-phosphate uridylyltransferase"/>
    <property type="match status" value="1"/>
</dbReference>
<dbReference type="Pfam" id="PF01087">
    <property type="entry name" value="GalP_UDP_transf"/>
    <property type="match status" value="1"/>
</dbReference>
<evidence type="ECO:0000256" key="13">
    <source>
        <dbReference type="ARBA" id="ARBA00023277"/>
    </source>
</evidence>
<evidence type="ECO:0000256" key="1">
    <source>
        <dbReference type="ARBA" id="ARBA00001107"/>
    </source>
</evidence>
<dbReference type="AlphaFoldDB" id="S3C473"/>
<gene>
    <name evidence="21" type="ORF">F503_02739</name>
</gene>
<dbReference type="EC" id="2.7.7.12" evidence="5 18"/>
<dbReference type="OrthoDB" id="418412at2759"/>
<comment type="cofactor">
    <cofactor evidence="16">
        <name>Zn(2+)</name>
        <dbReference type="ChEBI" id="CHEBI:29105"/>
    </cofactor>
    <text evidence="16">Binds 1 zinc ion per subunit.</text>
</comment>
<reference evidence="21 22" key="1">
    <citation type="journal article" date="2013" name="BMC Genomics">
        <title>The genome and transcriptome of the pine saprophyte Ophiostoma piceae, and a comparison with the bark beetle-associated pine pathogen Grosmannia clavigera.</title>
        <authorList>
            <person name="Haridas S."/>
            <person name="Wang Y."/>
            <person name="Lim L."/>
            <person name="Massoumi Alamouti S."/>
            <person name="Jackman S."/>
            <person name="Docking R."/>
            <person name="Robertson G."/>
            <person name="Birol I."/>
            <person name="Bohlmann J."/>
            <person name="Breuil C."/>
        </authorList>
    </citation>
    <scope>NUCLEOTIDE SEQUENCE [LARGE SCALE GENOMIC DNA]</scope>
    <source>
        <strain evidence="21 22">UAMH 11346</strain>
    </source>
</reference>
<dbReference type="GO" id="GO:0008270">
    <property type="term" value="F:zinc ion binding"/>
    <property type="evidence" value="ECO:0007669"/>
    <property type="project" value="InterPro"/>
</dbReference>
<dbReference type="Gene3D" id="3.30.428.10">
    <property type="entry name" value="HIT-like"/>
    <property type="match status" value="2"/>
</dbReference>
<evidence type="ECO:0000256" key="18">
    <source>
        <dbReference type="RuleBase" id="RU000506"/>
    </source>
</evidence>
<evidence type="ECO:0000256" key="16">
    <source>
        <dbReference type="PIRSR" id="PIRSR000808-3"/>
    </source>
</evidence>
<evidence type="ECO:0000256" key="8">
    <source>
        <dbReference type="ARBA" id="ARBA00022695"/>
    </source>
</evidence>
<comment type="catalytic activity">
    <reaction evidence="1 18">
        <text>alpha-D-galactose 1-phosphate + UDP-alpha-D-glucose = alpha-D-glucose 1-phosphate + UDP-alpha-D-galactose</text>
        <dbReference type="Rhea" id="RHEA:13989"/>
        <dbReference type="ChEBI" id="CHEBI:58336"/>
        <dbReference type="ChEBI" id="CHEBI:58601"/>
        <dbReference type="ChEBI" id="CHEBI:58885"/>
        <dbReference type="ChEBI" id="CHEBI:66914"/>
        <dbReference type="EC" id="2.7.7.12"/>
    </reaction>
</comment>
<evidence type="ECO:0000256" key="9">
    <source>
        <dbReference type="ARBA" id="ARBA00022723"/>
    </source>
</evidence>
<keyword evidence="10 16" id="KW-0862">Zinc</keyword>
<dbReference type="InterPro" id="IPR005849">
    <property type="entry name" value="GalP_Utransf_N"/>
</dbReference>
<feature type="binding site" evidence="17">
    <location>
        <position position="316"/>
    </location>
    <ligand>
        <name>Fe cation</name>
        <dbReference type="ChEBI" id="CHEBI:24875"/>
    </ligand>
</feature>
<feature type="binding site" evidence="17">
    <location>
        <position position="216"/>
    </location>
    <ligand>
        <name>Fe cation</name>
        <dbReference type="ChEBI" id="CHEBI:24875"/>
    </ligand>
</feature>
<feature type="binding site" evidence="17">
    <location>
        <position position="337"/>
    </location>
    <ligand>
        <name>Fe cation</name>
        <dbReference type="ChEBI" id="CHEBI:24875"/>
    </ligand>
</feature>
<dbReference type="GO" id="GO:0008108">
    <property type="term" value="F:UDP-glucose:hexose-1-phosphate uridylyltransferase activity"/>
    <property type="evidence" value="ECO:0007669"/>
    <property type="project" value="UniProtKB-EC"/>
</dbReference>
<dbReference type="PANTHER" id="PTHR11943">
    <property type="entry name" value="GALACTOSE-1-PHOSPHATE URIDYLYLTRANSFERASE"/>
    <property type="match status" value="1"/>
</dbReference>
<feature type="binding site" description="in other chain" evidence="15">
    <location>
        <begin position="193"/>
        <end position="195"/>
    </location>
    <ligand>
        <name>UDP-alpha-D-glucose</name>
        <dbReference type="ChEBI" id="CHEBI:58885"/>
        <note>ligand shared between dimeric partners</note>
    </ligand>
</feature>
<dbReference type="Proteomes" id="UP000016923">
    <property type="component" value="Unassembled WGS sequence"/>
</dbReference>
<dbReference type="VEuPathDB" id="FungiDB:F503_02739"/>
<evidence type="ECO:0000256" key="14">
    <source>
        <dbReference type="PIRSR" id="PIRSR000808-1"/>
    </source>
</evidence>
<keyword evidence="8 18" id="KW-0548">Nucleotidyltransferase</keyword>
<feature type="binding site" description="in other chain" evidence="15">
    <location>
        <position position="187"/>
    </location>
    <ligand>
        <name>UDP-alpha-D-glucose</name>
        <dbReference type="ChEBI" id="CHEBI:58885"/>
        <note>ligand shared between dimeric partners</note>
    </ligand>
</feature>
<keyword evidence="11 17" id="KW-0408">Iron</keyword>
<evidence type="ECO:0000256" key="17">
    <source>
        <dbReference type="PIRSR" id="PIRSR000808-4"/>
    </source>
</evidence>
<keyword evidence="7 18" id="KW-0808">Transferase</keyword>
<feature type="binding site" description="in other chain" evidence="15">
    <location>
        <begin position="77"/>
        <end position="78"/>
    </location>
    <ligand>
        <name>UDP-alpha-D-glucose</name>
        <dbReference type="ChEBI" id="CHEBI:58885"/>
        <note>ligand shared between dimeric partners</note>
    </ligand>
</feature>
<dbReference type="PIRSF" id="PIRSF000808">
    <property type="entry name" value="GalT"/>
    <property type="match status" value="1"/>
</dbReference>
<feature type="binding site" evidence="17">
    <location>
        <position position="335"/>
    </location>
    <ligand>
        <name>Fe cation</name>
        <dbReference type="ChEBI" id="CHEBI:24875"/>
    </ligand>
</feature>
<dbReference type="Pfam" id="PF02744">
    <property type="entry name" value="GalP_UDP_tr_C"/>
    <property type="match status" value="1"/>
</dbReference>
<feature type="domain" description="Galactose-1-phosphate uridyl transferase N-terminal" evidence="19">
    <location>
        <begin position="8"/>
        <end position="210"/>
    </location>
</feature>
<dbReference type="CDD" id="cd00608">
    <property type="entry name" value="GalT"/>
    <property type="match status" value="1"/>
</dbReference>
<evidence type="ECO:0000256" key="12">
    <source>
        <dbReference type="ARBA" id="ARBA00023144"/>
    </source>
</evidence>
<dbReference type="FunFam" id="3.30.428.10:FF:000009">
    <property type="entry name" value="Galactose-1-phosphate uridylyltransferase"/>
    <property type="match status" value="1"/>
</dbReference>